<dbReference type="SUPFAM" id="SSF52833">
    <property type="entry name" value="Thioredoxin-like"/>
    <property type="match status" value="1"/>
</dbReference>
<dbReference type="PROSITE" id="PS51352">
    <property type="entry name" value="THIOREDOXIN_2"/>
    <property type="match status" value="1"/>
</dbReference>
<dbReference type="GO" id="GO:0016209">
    <property type="term" value="F:antioxidant activity"/>
    <property type="evidence" value="ECO:0007669"/>
    <property type="project" value="InterPro"/>
</dbReference>
<dbReference type="Pfam" id="PF14289">
    <property type="entry name" value="DUF4369"/>
    <property type="match status" value="1"/>
</dbReference>
<organism evidence="7 8">
    <name type="scientific">Duncaniella freteri</name>
    <dbReference type="NCBI Taxonomy" id="2530391"/>
    <lineage>
        <taxon>Bacteria</taxon>
        <taxon>Pseudomonadati</taxon>
        <taxon>Bacteroidota</taxon>
        <taxon>Bacteroidia</taxon>
        <taxon>Bacteroidales</taxon>
        <taxon>Muribaculaceae</taxon>
        <taxon>Duncaniella</taxon>
    </lineage>
</organism>
<dbReference type="InterPro" id="IPR017937">
    <property type="entry name" value="Thioredoxin_CS"/>
</dbReference>
<name>A0A4Z0V8F7_9BACT</name>
<keyword evidence="3" id="KW-1015">Disulfide bond</keyword>
<dbReference type="PANTHER" id="PTHR42852:SF6">
    <property type="entry name" value="THIOL:DISULFIDE INTERCHANGE PROTEIN DSBE"/>
    <property type="match status" value="1"/>
</dbReference>
<dbReference type="RefSeq" id="WP_135470409.1">
    <property type="nucleotide sequence ID" value="NZ_CASCNC010000059.1"/>
</dbReference>
<evidence type="ECO:0000256" key="2">
    <source>
        <dbReference type="ARBA" id="ARBA00022748"/>
    </source>
</evidence>
<evidence type="ECO:0000256" key="3">
    <source>
        <dbReference type="ARBA" id="ARBA00023157"/>
    </source>
</evidence>
<dbReference type="InterPro" id="IPR013766">
    <property type="entry name" value="Thioredoxin_domain"/>
</dbReference>
<comment type="caution">
    <text evidence="7">The sequence shown here is derived from an EMBL/GenBank/DDBJ whole genome shotgun (WGS) entry which is preliminary data.</text>
</comment>
<dbReference type="EMBL" id="SJSA01000001">
    <property type="protein sequence ID" value="TGG39672.1"/>
    <property type="molecule type" value="Genomic_DNA"/>
</dbReference>
<reference evidence="7 8" key="1">
    <citation type="submission" date="2019-02" db="EMBL/GenBank/DDBJ databases">
        <title>Isolation and identification of novel species under the genus Muribaculum.</title>
        <authorList>
            <person name="Miyake S."/>
            <person name="Ding Y."/>
            <person name="Low A."/>
            <person name="Soh M."/>
            <person name="Seedorf H."/>
        </authorList>
    </citation>
    <scope>NUCLEOTIDE SEQUENCE [LARGE SCALE GENOMIC DNA]</scope>
    <source>
        <strain evidence="7 8">TLL-A3</strain>
    </source>
</reference>
<comment type="subcellular location">
    <subcellularLocation>
        <location evidence="1">Cell envelope</location>
    </subcellularLocation>
</comment>
<dbReference type="GO" id="GO:0030313">
    <property type="term" value="C:cell envelope"/>
    <property type="evidence" value="ECO:0007669"/>
    <property type="project" value="UniProtKB-SubCell"/>
</dbReference>
<evidence type="ECO:0000313" key="8">
    <source>
        <dbReference type="Proteomes" id="UP000297635"/>
    </source>
</evidence>
<dbReference type="AlphaFoldDB" id="A0A4Z0V8F7"/>
<dbReference type="InterPro" id="IPR025380">
    <property type="entry name" value="DUF4369"/>
</dbReference>
<evidence type="ECO:0000256" key="5">
    <source>
        <dbReference type="SAM" id="SignalP"/>
    </source>
</evidence>
<dbReference type="Pfam" id="PF00578">
    <property type="entry name" value="AhpC-TSA"/>
    <property type="match status" value="1"/>
</dbReference>
<gene>
    <name evidence="7" type="ORF">EZ315_02745</name>
</gene>
<accession>A0A4Z0V8F7</accession>
<dbReference type="PROSITE" id="PS00194">
    <property type="entry name" value="THIOREDOXIN_1"/>
    <property type="match status" value="1"/>
</dbReference>
<feature type="signal peptide" evidence="5">
    <location>
        <begin position="1"/>
        <end position="20"/>
    </location>
</feature>
<dbReference type="Proteomes" id="UP000297635">
    <property type="component" value="Unassembled WGS sequence"/>
</dbReference>
<dbReference type="PANTHER" id="PTHR42852">
    <property type="entry name" value="THIOL:DISULFIDE INTERCHANGE PROTEIN DSBE"/>
    <property type="match status" value="1"/>
</dbReference>
<evidence type="ECO:0000256" key="1">
    <source>
        <dbReference type="ARBA" id="ARBA00004196"/>
    </source>
</evidence>
<proteinExistence type="predicted"/>
<dbReference type="GO" id="GO:0016491">
    <property type="term" value="F:oxidoreductase activity"/>
    <property type="evidence" value="ECO:0007669"/>
    <property type="project" value="InterPro"/>
</dbReference>
<keyword evidence="4" id="KW-0676">Redox-active center</keyword>
<feature type="domain" description="Thioredoxin" evidence="6">
    <location>
        <begin position="228"/>
        <end position="366"/>
    </location>
</feature>
<dbReference type="CDD" id="cd02966">
    <property type="entry name" value="TlpA_like_family"/>
    <property type="match status" value="1"/>
</dbReference>
<dbReference type="InterPro" id="IPR036249">
    <property type="entry name" value="Thioredoxin-like_sf"/>
</dbReference>
<dbReference type="Gene3D" id="3.40.30.10">
    <property type="entry name" value="Glutaredoxin"/>
    <property type="match status" value="1"/>
</dbReference>
<evidence type="ECO:0000259" key="6">
    <source>
        <dbReference type="PROSITE" id="PS51352"/>
    </source>
</evidence>
<dbReference type="GeneID" id="82148693"/>
<dbReference type="InterPro" id="IPR050553">
    <property type="entry name" value="Thioredoxin_ResA/DsbE_sf"/>
</dbReference>
<keyword evidence="2" id="KW-0201">Cytochrome c-type biogenesis</keyword>
<keyword evidence="5" id="KW-0732">Signal</keyword>
<protein>
    <submittedName>
        <fullName evidence="7">AhpC/TSA family protein</fullName>
    </submittedName>
</protein>
<sequence length="366" mass="40596">MKKLSVLAVAFLAGSIAATAAYNVTGKIENNGGTRIYLVTRTGTNTVDTIATSLTPDGSFVFKGDLGVAPMAAEILSEGSRMRVPVMLEDGREYDVKADVRSPQAWTVSGGGDLQRIRNEFHDIELEHSMRCDSVENYYRSNYDLNDYFWRLQLKGALNDEVGMFDARRDEFVSANDNLVSASVLVSDIRRLVNEKTVHKKYAMLGANARNTVAGKILEAEAERMMRIVVGGTAPDFTMPTPSGENLSLYGVKAKVKILDFWASWCGPCRAENPTLRKLYAEYAPKGLEIISVSLDTDKDAWIKAIKDDGMTWKHVSELGEGNTPKSVYNIFAIPHMFILDENNRIISDGLRGERLIEFIAGQFKD</sequence>
<dbReference type="InterPro" id="IPR000866">
    <property type="entry name" value="AhpC/TSA"/>
</dbReference>
<evidence type="ECO:0000256" key="4">
    <source>
        <dbReference type="ARBA" id="ARBA00023284"/>
    </source>
</evidence>
<dbReference type="GO" id="GO:0017004">
    <property type="term" value="P:cytochrome complex assembly"/>
    <property type="evidence" value="ECO:0007669"/>
    <property type="project" value="UniProtKB-KW"/>
</dbReference>
<evidence type="ECO:0000313" key="7">
    <source>
        <dbReference type="EMBL" id="TGG39672.1"/>
    </source>
</evidence>
<keyword evidence="8" id="KW-1185">Reference proteome</keyword>
<feature type="chain" id="PRO_5040446251" evidence="5">
    <location>
        <begin position="21"/>
        <end position="366"/>
    </location>
</feature>